<feature type="compositionally biased region" description="Polar residues" evidence="1">
    <location>
        <begin position="24"/>
        <end position="41"/>
    </location>
</feature>
<protein>
    <submittedName>
        <fullName evidence="2">Uncharacterized protein</fullName>
    </submittedName>
</protein>
<feature type="non-terminal residue" evidence="2">
    <location>
        <position position="1"/>
    </location>
</feature>
<name>A0A6J4MWF6_9ACTN</name>
<reference evidence="2" key="1">
    <citation type="submission" date="2020-02" db="EMBL/GenBank/DDBJ databases">
        <authorList>
            <person name="Meier V. D."/>
        </authorList>
    </citation>
    <scope>NUCLEOTIDE SEQUENCE</scope>
    <source>
        <strain evidence="2">AVDCRST_MAG75</strain>
    </source>
</reference>
<dbReference type="AlphaFoldDB" id="A0A6J4MWF6"/>
<evidence type="ECO:0000256" key="1">
    <source>
        <dbReference type="SAM" id="MobiDB-lite"/>
    </source>
</evidence>
<proteinExistence type="predicted"/>
<organism evidence="2">
    <name type="scientific">uncultured Propionibacteriaceae bacterium</name>
    <dbReference type="NCBI Taxonomy" id="257457"/>
    <lineage>
        <taxon>Bacteria</taxon>
        <taxon>Bacillati</taxon>
        <taxon>Actinomycetota</taxon>
        <taxon>Actinomycetes</taxon>
        <taxon>Propionibacteriales</taxon>
        <taxon>Propionibacteriaceae</taxon>
        <taxon>environmental samples</taxon>
    </lineage>
</organism>
<feature type="region of interest" description="Disordered" evidence="1">
    <location>
        <begin position="1"/>
        <end position="84"/>
    </location>
</feature>
<dbReference type="EMBL" id="CADCUO010000002">
    <property type="protein sequence ID" value="CAA9370777.1"/>
    <property type="molecule type" value="Genomic_DNA"/>
</dbReference>
<gene>
    <name evidence="2" type="ORF">AVDCRST_MAG75-37</name>
</gene>
<evidence type="ECO:0000313" key="2">
    <source>
        <dbReference type="EMBL" id="CAA9370777.1"/>
    </source>
</evidence>
<feature type="non-terminal residue" evidence="2">
    <location>
        <position position="98"/>
    </location>
</feature>
<sequence>VPGLSSTGHRYAPPRCAAASCRPTTVNPRSRNEQPPDSSSLRRAPWWIGVDPLPDAQHRSHQRHRPSLGDVTSSSRRVRDDTDGRLLSRGGQICLVLL</sequence>
<accession>A0A6J4MWF6</accession>
<feature type="compositionally biased region" description="Low complexity" evidence="1">
    <location>
        <begin position="13"/>
        <end position="23"/>
    </location>
</feature>